<evidence type="ECO:0000313" key="26">
    <source>
        <dbReference type="Proteomes" id="UP000664169"/>
    </source>
</evidence>
<keyword evidence="10 19" id="KW-0863">Zinc-finger</keyword>
<dbReference type="GO" id="GO:0097505">
    <property type="term" value="C:Rad6-Rad18 complex"/>
    <property type="evidence" value="ECO:0007669"/>
    <property type="project" value="TreeGrafter"/>
</dbReference>
<evidence type="ECO:0000256" key="11">
    <source>
        <dbReference type="ARBA" id="ARBA00022786"/>
    </source>
</evidence>
<comment type="similarity">
    <text evidence="4">Belongs to the RAD18 family.</text>
</comment>
<comment type="subcellular location">
    <subcellularLocation>
        <location evidence="2">Nucleus</location>
    </subcellularLocation>
</comment>
<comment type="pathway">
    <text evidence="3">Protein modification; protein ubiquitination.</text>
</comment>
<dbReference type="GO" id="GO:0006281">
    <property type="term" value="P:DNA repair"/>
    <property type="evidence" value="ECO:0007669"/>
    <property type="project" value="UniProtKB-KW"/>
</dbReference>
<evidence type="ECO:0000256" key="6">
    <source>
        <dbReference type="ARBA" id="ARBA00015551"/>
    </source>
</evidence>
<evidence type="ECO:0000256" key="10">
    <source>
        <dbReference type="ARBA" id="ARBA00022771"/>
    </source>
</evidence>
<accession>A0A8H3IYF6</accession>
<proteinExistence type="inferred from homology"/>
<keyword evidence="9 20" id="KW-0227">DNA damage</keyword>
<dbReference type="InterPro" id="IPR017907">
    <property type="entry name" value="Znf_RING_CS"/>
</dbReference>
<feature type="domain" description="SAP" evidence="23">
    <location>
        <begin position="234"/>
        <end position="268"/>
    </location>
</feature>
<keyword evidence="12" id="KW-0862">Zinc</keyword>
<dbReference type="UniPathway" id="UPA00143"/>
<evidence type="ECO:0000256" key="4">
    <source>
        <dbReference type="ARBA" id="ARBA00009506"/>
    </source>
</evidence>
<dbReference type="Gene3D" id="3.30.40.10">
    <property type="entry name" value="Zinc/RING finger domain, C3HC4 (zinc finger)"/>
    <property type="match status" value="1"/>
</dbReference>
<keyword evidence="14 20" id="KW-0234">DNA repair</keyword>
<evidence type="ECO:0000256" key="18">
    <source>
        <dbReference type="ARBA" id="ARBA00082369"/>
    </source>
</evidence>
<protein>
    <recommendedName>
        <fullName evidence="6">Postreplication repair E3 ubiquitin-protein ligase RAD18</fullName>
        <ecNumber evidence="5">2.3.2.27</ecNumber>
    </recommendedName>
    <alternativeName>
        <fullName evidence="17">Postreplication repair E3 ubiquitin-protein ligase rad18</fullName>
    </alternativeName>
    <alternativeName>
        <fullName evidence="16 18">RING-type E3 ubiquitin transferase RAD18</fullName>
    </alternativeName>
</protein>
<reference evidence="25" key="1">
    <citation type="submission" date="2021-03" db="EMBL/GenBank/DDBJ databases">
        <authorList>
            <person name="Tagirdzhanova G."/>
        </authorList>
    </citation>
    <scope>NUCLEOTIDE SEQUENCE</scope>
</reference>
<dbReference type="InterPro" id="IPR039577">
    <property type="entry name" value="Rad18"/>
</dbReference>
<dbReference type="InterPro" id="IPR001841">
    <property type="entry name" value="Znf_RING"/>
</dbReference>
<keyword evidence="7" id="KW-0808">Transferase</keyword>
<dbReference type="SMART" id="SM00734">
    <property type="entry name" value="ZnF_Rad18"/>
    <property type="match status" value="1"/>
</dbReference>
<sequence length="396" mass="44053">MPAQDGISDPTDWLGTPVASLEPLEAGLRCEICKDFYTAPVLTACCHTFCSGCIRRSLSSVNASRKCPLCWAPFDEGQLRKNKIVEELVRTFQAARGEILALGHAVRDDAFNRVESGRKRKLDEIEDAIPLSNGVSPRKTRSQTQHKTNLIQPPSMSEKIALEEQEEEDVENRNEDGKVSCPICGQRMPEAQVFTHLDTHSEDKVTMPGISNSRLPNRTQPAMPTMTPLPTLSYSLLSEMQLRKKLRELGIPSDGNKQAMSRRHTEWRNLVNANSDSSNPKSKPDLLRELNNWERTQNSTNHSYTAKATKFAVMDKDFDRDNWSINHNCDFQSLIAAARTKAKASSKLDPKAPEDKVIISNHSSAESSEPNETGKDPPGIPSSSQMSIVGLANRED</sequence>
<evidence type="ECO:0000256" key="9">
    <source>
        <dbReference type="ARBA" id="ARBA00022763"/>
    </source>
</evidence>
<comment type="catalytic activity">
    <reaction evidence="1">
        <text>S-ubiquitinyl-[E2 ubiquitin-conjugating enzyme]-L-cysteine + [acceptor protein]-L-lysine = [E2 ubiquitin-conjugating enzyme]-L-cysteine + N(6)-ubiquitinyl-[acceptor protein]-L-lysine.</text>
        <dbReference type="EC" id="2.3.2.27"/>
    </reaction>
</comment>
<evidence type="ECO:0000259" key="24">
    <source>
        <dbReference type="PROSITE" id="PS51908"/>
    </source>
</evidence>
<dbReference type="SUPFAM" id="SSF57850">
    <property type="entry name" value="RING/U-box"/>
    <property type="match status" value="1"/>
</dbReference>
<evidence type="ECO:0000256" key="14">
    <source>
        <dbReference type="ARBA" id="ARBA00023204"/>
    </source>
</evidence>
<evidence type="ECO:0000259" key="22">
    <source>
        <dbReference type="PROSITE" id="PS50089"/>
    </source>
</evidence>
<dbReference type="EC" id="2.3.2.27" evidence="5"/>
<dbReference type="InterPro" id="IPR003034">
    <property type="entry name" value="SAP_dom"/>
</dbReference>
<dbReference type="AlphaFoldDB" id="A0A8H3IYF6"/>
<feature type="domain" description="RING-type" evidence="22">
    <location>
        <begin position="30"/>
        <end position="70"/>
    </location>
</feature>
<dbReference type="GO" id="GO:0008270">
    <property type="term" value="F:zinc ion binding"/>
    <property type="evidence" value="ECO:0007669"/>
    <property type="project" value="UniProtKB-KW"/>
</dbReference>
<evidence type="ECO:0000256" key="8">
    <source>
        <dbReference type="ARBA" id="ARBA00022723"/>
    </source>
</evidence>
<evidence type="ECO:0000256" key="16">
    <source>
        <dbReference type="ARBA" id="ARBA00031783"/>
    </source>
</evidence>
<dbReference type="OrthoDB" id="9049620at2759"/>
<feature type="domain" description="UBZ4-type" evidence="24">
    <location>
        <begin position="178"/>
        <end position="208"/>
    </location>
</feature>
<dbReference type="GO" id="GO:0061630">
    <property type="term" value="F:ubiquitin protein ligase activity"/>
    <property type="evidence" value="ECO:0007669"/>
    <property type="project" value="UniProtKB-EC"/>
</dbReference>
<dbReference type="PROSITE" id="PS50800">
    <property type="entry name" value="SAP"/>
    <property type="match status" value="1"/>
</dbReference>
<feature type="compositionally biased region" description="Polar residues" evidence="21">
    <location>
        <begin position="209"/>
        <end position="222"/>
    </location>
</feature>
<dbReference type="PROSITE" id="PS00518">
    <property type="entry name" value="ZF_RING_1"/>
    <property type="match status" value="1"/>
</dbReference>
<dbReference type="GO" id="GO:0006301">
    <property type="term" value="P:DNA damage tolerance"/>
    <property type="evidence" value="ECO:0007669"/>
    <property type="project" value="InterPro"/>
</dbReference>
<evidence type="ECO:0000256" key="20">
    <source>
        <dbReference type="PROSITE-ProRule" id="PRU01256"/>
    </source>
</evidence>
<dbReference type="GO" id="GO:0005634">
    <property type="term" value="C:nucleus"/>
    <property type="evidence" value="ECO:0007669"/>
    <property type="project" value="UniProtKB-SubCell"/>
</dbReference>
<evidence type="ECO:0000256" key="5">
    <source>
        <dbReference type="ARBA" id="ARBA00012483"/>
    </source>
</evidence>
<name>A0A8H3IYF6_9LECA</name>
<keyword evidence="15" id="KW-0539">Nucleus</keyword>
<evidence type="ECO:0000256" key="1">
    <source>
        <dbReference type="ARBA" id="ARBA00000900"/>
    </source>
</evidence>
<evidence type="ECO:0000256" key="12">
    <source>
        <dbReference type="ARBA" id="ARBA00022833"/>
    </source>
</evidence>
<evidence type="ECO:0000256" key="19">
    <source>
        <dbReference type="PROSITE-ProRule" id="PRU00175"/>
    </source>
</evidence>
<dbReference type="SMART" id="SM00184">
    <property type="entry name" value="RING"/>
    <property type="match status" value="1"/>
</dbReference>
<dbReference type="PANTHER" id="PTHR14134">
    <property type="entry name" value="E3 UBIQUITIN-PROTEIN LIGASE RAD18"/>
    <property type="match status" value="1"/>
</dbReference>
<dbReference type="GO" id="GO:0006513">
    <property type="term" value="P:protein monoubiquitination"/>
    <property type="evidence" value="ECO:0007669"/>
    <property type="project" value="InterPro"/>
</dbReference>
<dbReference type="PROSITE" id="PS51908">
    <property type="entry name" value="ZF_UBZ4"/>
    <property type="match status" value="1"/>
</dbReference>
<organism evidence="25 26">
    <name type="scientific">Gomphillus americanus</name>
    <dbReference type="NCBI Taxonomy" id="1940652"/>
    <lineage>
        <taxon>Eukaryota</taxon>
        <taxon>Fungi</taxon>
        <taxon>Dikarya</taxon>
        <taxon>Ascomycota</taxon>
        <taxon>Pezizomycotina</taxon>
        <taxon>Lecanoromycetes</taxon>
        <taxon>OSLEUM clade</taxon>
        <taxon>Ostropomycetidae</taxon>
        <taxon>Ostropales</taxon>
        <taxon>Graphidaceae</taxon>
        <taxon>Gomphilloideae</taxon>
        <taxon>Gomphillus</taxon>
    </lineage>
</organism>
<feature type="region of interest" description="Disordered" evidence="21">
    <location>
        <begin position="343"/>
        <end position="396"/>
    </location>
</feature>
<evidence type="ECO:0000256" key="21">
    <source>
        <dbReference type="SAM" id="MobiDB-lite"/>
    </source>
</evidence>
<keyword evidence="11" id="KW-0833">Ubl conjugation pathway</keyword>
<dbReference type="EMBL" id="CAJPDQ010000045">
    <property type="protein sequence ID" value="CAF9932484.1"/>
    <property type="molecule type" value="Genomic_DNA"/>
</dbReference>
<dbReference type="GO" id="GO:0003697">
    <property type="term" value="F:single-stranded DNA binding"/>
    <property type="evidence" value="ECO:0007669"/>
    <property type="project" value="InterPro"/>
</dbReference>
<evidence type="ECO:0000256" key="13">
    <source>
        <dbReference type="ARBA" id="ARBA00023125"/>
    </source>
</evidence>
<evidence type="ECO:0000256" key="7">
    <source>
        <dbReference type="ARBA" id="ARBA00022679"/>
    </source>
</evidence>
<evidence type="ECO:0000256" key="2">
    <source>
        <dbReference type="ARBA" id="ARBA00004123"/>
    </source>
</evidence>
<dbReference type="PANTHER" id="PTHR14134:SF2">
    <property type="entry name" value="E3 UBIQUITIN-PROTEIN LIGASE RAD18"/>
    <property type="match status" value="1"/>
</dbReference>
<gene>
    <name evidence="25" type="ORF">GOMPHAMPRED_006588</name>
</gene>
<dbReference type="Proteomes" id="UP000664169">
    <property type="component" value="Unassembled WGS sequence"/>
</dbReference>
<evidence type="ECO:0000313" key="25">
    <source>
        <dbReference type="EMBL" id="CAF9932484.1"/>
    </source>
</evidence>
<dbReference type="InterPro" id="IPR013083">
    <property type="entry name" value="Znf_RING/FYVE/PHD"/>
</dbReference>
<dbReference type="PROSITE" id="PS50089">
    <property type="entry name" value="ZF_RING_2"/>
    <property type="match status" value="1"/>
</dbReference>
<dbReference type="Pfam" id="PF13923">
    <property type="entry name" value="zf-C3HC4_2"/>
    <property type="match status" value="1"/>
</dbReference>
<feature type="compositionally biased region" description="Polar residues" evidence="21">
    <location>
        <begin position="360"/>
        <end position="371"/>
    </location>
</feature>
<feature type="compositionally biased region" description="Basic and acidic residues" evidence="21">
    <location>
        <begin position="346"/>
        <end position="357"/>
    </location>
</feature>
<keyword evidence="26" id="KW-1185">Reference proteome</keyword>
<dbReference type="SMART" id="SM00513">
    <property type="entry name" value="SAP"/>
    <property type="match status" value="1"/>
</dbReference>
<evidence type="ECO:0000256" key="15">
    <source>
        <dbReference type="ARBA" id="ARBA00023242"/>
    </source>
</evidence>
<dbReference type="FunFam" id="3.30.40.10:FF:000172">
    <property type="entry name" value="E3 ubiquitin-protein ligase RAD18"/>
    <property type="match status" value="1"/>
</dbReference>
<dbReference type="InterPro" id="IPR006642">
    <property type="entry name" value="Rad18_UBZ4"/>
</dbReference>
<evidence type="ECO:0000256" key="3">
    <source>
        <dbReference type="ARBA" id="ARBA00004906"/>
    </source>
</evidence>
<evidence type="ECO:0000256" key="17">
    <source>
        <dbReference type="ARBA" id="ARBA00074353"/>
    </source>
</evidence>
<evidence type="ECO:0000259" key="23">
    <source>
        <dbReference type="PROSITE" id="PS50800"/>
    </source>
</evidence>
<comment type="caution">
    <text evidence="25">The sequence shown here is derived from an EMBL/GenBank/DDBJ whole genome shotgun (WGS) entry which is preliminary data.</text>
</comment>
<feature type="region of interest" description="Disordered" evidence="21">
    <location>
        <begin position="203"/>
        <end position="224"/>
    </location>
</feature>
<keyword evidence="13" id="KW-0238">DNA-binding</keyword>
<keyword evidence="8" id="KW-0479">Metal-binding</keyword>